<gene>
    <name evidence="3" type="ORF">D7Z26_00990</name>
</gene>
<evidence type="ECO:0000256" key="1">
    <source>
        <dbReference type="ARBA" id="ARBA00038240"/>
    </source>
</evidence>
<keyword evidence="4" id="KW-1185">Reference proteome</keyword>
<feature type="domain" description="Aminoglycoside phosphotransferase" evidence="2">
    <location>
        <begin position="44"/>
        <end position="265"/>
    </location>
</feature>
<accession>A0A494Y662</accession>
<dbReference type="Proteomes" id="UP000282076">
    <property type="component" value="Unassembled WGS sequence"/>
</dbReference>
<dbReference type="PANTHER" id="PTHR21064">
    <property type="entry name" value="AMINOGLYCOSIDE PHOSPHOTRANSFERASE DOMAIN-CONTAINING PROTEIN-RELATED"/>
    <property type="match status" value="1"/>
</dbReference>
<reference evidence="3 4" key="1">
    <citation type="submission" date="2018-10" db="EMBL/GenBank/DDBJ databases">
        <title>Cohnella sp. M2MS4P-1, whole genome shotgun sequence.</title>
        <authorList>
            <person name="Tuo L."/>
        </authorList>
    </citation>
    <scope>NUCLEOTIDE SEQUENCE [LARGE SCALE GENOMIC DNA]</scope>
    <source>
        <strain evidence="3 4">M2MS4P-1</strain>
    </source>
</reference>
<proteinExistence type="inferred from homology"/>
<dbReference type="PANTHER" id="PTHR21064:SF6">
    <property type="entry name" value="AMINOGLYCOSIDE PHOSPHOTRANSFERASE DOMAIN-CONTAINING PROTEIN"/>
    <property type="match status" value="1"/>
</dbReference>
<comment type="caution">
    <text evidence="3">The sequence shown here is derived from an EMBL/GenBank/DDBJ whole genome shotgun (WGS) entry which is preliminary data.</text>
</comment>
<comment type="similarity">
    <text evidence="1">Belongs to the pseudomonas-type ThrB family.</text>
</comment>
<dbReference type="SUPFAM" id="SSF56112">
    <property type="entry name" value="Protein kinase-like (PK-like)"/>
    <property type="match status" value="1"/>
</dbReference>
<organism evidence="3 4">
    <name type="scientific">Cohnella endophytica</name>
    <dbReference type="NCBI Taxonomy" id="2419778"/>
    <lineage>
        <taxon>Bacteria</taxon>
        <taxon>Bacillati</taxon>
        <taxon>Bacillota</taxon>
        <taxon>Bacilli</taxon>
        <taxon>Bacillales</taxon>
        <taxon>Paenibacillaceae</taxon>
        <taxon>Cohnella</taxon>
    </lineage>
</organism>
<dbReference type="EMBL" id="RBZM01000001">
    <property type="protein sequence ID" value="RKP58112.1"/>
    <property type="molecule type" value="Genomic_DNA"/>
</dbReference>
<protein>
    <recommendedName>
        <fullName evidence="2">Aminoglycoside phosphotransferase domain-containing protein</fullName>
    </recommendedName>
</protein>
<dbReference type="Pfam" id="PF01636">
    <property type="entry name" value="APH"/>
    <property type="match status" value="1"/>
</dbReference>
<sequence>MKLSVMTSIFGTVDEGWRSPFAEQLASPWGFDPGTLFFWRASANAIFILKRGVRDYYLRINEGGERRVEEWVAETAILHRFHETPVQVAQPVVSRFGRYVETAETELGVYHAMLFEALPGSQSELSEMTSEDIRLWGAELGKFHRQVERMPVSVFDGRPGVLELLENAGRELPEDDASSRKEWKDLTDEAQRLLESKPRDFERVVHYDFQPDNLRFDNGRIGVIDFDDCARLPAEADIAYALADLSSMTMEFDHPIVEAFMSGYRSERKPDAVWLDHLDWFLRLNRFLSYARLIRSLEIGSAFDDDVRMDGLRSKLLKITMELRESFDGR</sequence>
<dbReference type="InterPro" id="IPR002575">
    <property type="entry name" value="Aminoglycoside_PTrfase"/>
</dbReference>
<dbReference type="OrthoDB" id="4030632at2"/>
<dbReference type="InterPro" id="IPR050249">
    <property type="entry name" value="Pseudomonas-type_ThrB"/>
</dbReference>
<evidence type="ECO:0000259" key="2">
    <source>
        <dbReference type="Pfam" id="PF01636"/>
    </source>
</evidence>
<dbReference type="GO" id="GO:0019202">
    <property type="term" value="F:amino acid kinase activity"/>
    <property type="evidence" value="ECO:0007669"/>
    <property type="project" value="TreeGrafter"/>
</dbReference>
<evidence type="ECO:0000313" key="3">
    <source>
        <dbReference type="EMBL" id="RKP58112.1"/>
    </source>
</evidence>
<dbReference type="InterPro" id="IPR011009">
    <property type="entry name" value="Kinase-like_dom_sf"/>
</dbReference>
<evidence type="ECO:0000313" key="4">
    <source>
        <dbReference type="Proteomes" id="UP000282076"/>
    </source>
</evidence>
<dbReference type="RefSeq" id="WP_120973905.1">
    <property type="nucleotide sequence ID" value="NZ_RBZM01000001.1"/>
</dbReference>
<name>A0A494Y662_9BACL</name>
<dbReference type="AlphaFoldDB" id="A0A494Y662"/>
<dbReference type="Gene3D" id="3.90.1200.10">
    <property type="match status" value="1"/>
</dbReference>